<name>A0A923HKW3_9BURK</name>
<evidence type="ECO:0000313" key="2">
    <source>
        <dbReference type="EMBL" id="MBC3862759.1"/>
    </source>
</evidence>
<dbReference type="InterPro" id="IPR032710">
    <property type="entry name" value="NTF2-like_dom_sf"/>
</dbReference>
<gene>
    <name evidence="2" type="ORF">H8K32_11655</name>
</gene>
<dbReference type="AlphaFoldDB" id="A0A923HKW3"/>
<dbReference type="Pfam" id="PF12680">
    <property type="entry name" value="SnoaL_2"/>
    <property type="match status" value="1"/>
</dbReference>
<accession>A0A923HKW3</accession>
<evidence type="ECO:0000313" key="3">
    <source>
        <dbReference type="Proteomes" id="UP000634011"/>
    </source>
</evidence>
<proteinExistence type="predicted"/>
<dbReference type="RefSeq" id="WP_186912710.1">
    <property type="nucleotide sequence ID" value="NZ_JACOFV010000010.1"/>
</dbReference>
<protein>
    <submittedName>
        <fullName evidence="2">Nuclear transport factor 2 family protein</fullName>
    </submittedName>
</protein>
<dbReference type="InterPro" id="IPR037401">
    <property type="entry name" value="SnoaL-like"/>
</dbReference>
<feature type="domain" description="SnoaL-like" evidence="1">
    <location>
        <begin position="13"/>
        <end position="109"/>
    </location>
</feature>
<dbReference type="Proteomes" id="UP000634011">
    <property type="component" value="Unassembled WGS sequence"/>
</dbReference>
<reference evidence="2" key="1">
    <citation type="submission" date="2020-08" db="EMBL/GenBank/DDBJ databases">
        <title>Novel species isolated from subtropical streams in China.</title>
        <authorList>
            <person name="Lu H."/>
        </authorList>
    </citation>
    <scope>NUCLEOTIDE SEQUENCE</scope>
    <source>
        <strain evidence="2">KACC 12607</strain>
    </source>
</reference>
<dbReference type="EMBL" id="JACOFV010000010">
    <property type="protein sequence ID" value="MBC3862759.1"/>
    <property type="molecule type" value="Genomic_DNA"/>
</dbReference>
<sequence>MQTLQPKVAASLAQWHQMVATHDLSGLIDILHPDAIFRSPMAHKPYTSAIAVNLILTTVSHVFSDFQYHREFATDDGLSVILEFSANVQDKQLKGVDIIRFDEEGKIVEFEVMVRPMSALQVLGQAMASRLAAFLPAYKAL</sequence>
<dbReference type="Gene3D" id="3.10.450.50">
    <property type="match status" value="1"/>
</dbReference>
<organism evidence="2 3">
    <name type="scientific">Undibacterium jejuense</name>
    <dbReference type="NCBI Taxonomy" id="1344949"/>
    <lineage>
        <taxon>Bacteria</taxon>
        <taxon>Pseudomonadati</taxon>
        <taxon>Pseudomonadota</taxon>
        <taxon>Betaproteobacteria</taxon>
        <taxon>Burkholderiales</taxon>
        <taxon>Oxalobacteraceae</taxon>
        <taxon>Undibacterium</taxon>
    </lineage>
</organism>
<evidence type="ECO:0000259" key="1">
    <source>
        <dbReference type="Pfam" id="PF12680"/>
    </source>
</evidence>
<comment type="caution">
    <text evidence="2">The sequence shown here is derived from an EMBL/GenBank/DDBJ whole genome shotgun (WGS) entry which is preliminary data.</text>
</comment>
<dbReference type="SUPFAM" id="SSF54427">
    <property type="entry name" value="NTF2-like"/>
    <property type="match status" value="1"/>
</dbReference>
<keyword evidence="3" id="KW-1185">Reference proteome</keyword>